<dbReference type="GO" id="GO:0006397">
    <property type="term" value="P:mRNA processing"/>
    <property type="evidence" value="ECO:0007669"/>
    <property type="project" value="InterPro"/>
</dbReference>
<dbReference type="STRING" id="1392247.A0A3N4KH69"/>
<evidence type="ECO:0000256" key="3">
    <source>
        <dbReference type="ARBA" id="ARBA00023054"/>
    </source>
</evidence>
<dbReference type="OrthoDB" id="205166at2759"/>
<evidence type="ECO:0000313" key="6">
    <source>
        <dbReference type="EMBL" id="RPB08672.1"/>
    </source>
</evidence>
<keyword evidence="7" id="KW-1185">Reference proteome</keyword>
<evidence type="ECO:0000256" key="4">
    <source>
        <dbReference type="ARBA" id="ARBA00023242"/>
    </source>
</evidence>
<dbReference type="GO" id="GO:0006406">
    <property type="term" value="P:mRNA export from nucleus"/>
    <property type="evidence" value="ECO:0007669"/>
    <property type="project" value="TreeGrafter"/>
</dbReference>
<evidence type="ECO:0000256" key="5">
    <source>
        <dbReference type="SAM" id="MobiDB-lite"/>
    </source>
</evidence>
<gene>
    <name evidence="6" type="ORF">P167DRAFT_595500</name>
</gene>
<evidence type="ECO:0000256" key="1">
    <source>
        <dbReference type="ARBA" id="ARBA00004123"/>
    </source>
</evidence>
<dbReference type="PANTHER" id="PTHR23405">
    <property type="entry name" value="MAINTENANCE OF KILLER 16 MAK16 PROTEIN-RELATED"/>
    <property type="match status" value="1"/>
</dbReference>
<evidence type="ECO:0000256" key="2">
    <source>
        <dbReference type="ARBA" id="ARBA00006482"/>
    </source>
</evidence>
<dbReference type="InterPro" id="IPR008501">
    <property type="entry name" value="THOC7/Mft1"/>
</dbReference>
<protein>
    <submittedName>
        <fullName evidence="6">Uncharacterized protein</fullName>
    </submittedName>
</protein>
<proteinExistence type="inferred from homology"/>
<feature type="compositionally biased region" description="Acidic residues" evidence="5">
    <location>
        <begin position="281"/>
        <end position="290"/>
    </location>
</feature>
<dbReference type="PANTHER" id="PTHR23405:SF5">
    <property type="entry name" value="THO COMPLEX SUBUNIT 7 HOMOLOG"/>
    <property type="match status" value="1"/>
</dbReference>
<sequence>MAACGCGCAGSTAGTATAVSVSGLVGCVCPVLRCYTATKTYFHRRANPPSSLTIITPAEPSIHPTSKSPTLTPIPHTHTTLTMSNTQPEDEEALVKARVLAHEARPYNRLVKRCSSLTTPDTPLTPDAAARLRDDIDTDFKYFESVITRIQLLKDTNRREVERYEKEKGDILETASTARSTLISLRTTLQKTQNEKANKLLYDAIATDILRTGGLKARDEQTVNLDRLHKEISALEREREDYRAVWAARRTQFGQIVDQLEKMWAQIKEDKDEQDRREGMSEEEEGEEVEGAGRRSSPQHRTASPSIPSLQLTPPAPGAPLAT</sequence>
<feature type="compositionally biased region" description="Pro residues" evidence="5">
    <location>
        <begin position="314"/>
        <end position="323"/>
    </location>
</feature>
<dbReference type="Pfam" id="PF05615">
    <property type="entry name" value="THOC7"/>
    <property type="match status" value="1"/>
</dbReference>
<feature type="compositionally biased region" description="Polar residues" evidence="5">
    <location>
        <begin position="299"/>
        <end position="311"/>
    </location>
</feature>
<name>A0A3N4KH69_9PEZI</name>
<evidence type="ECO:0000313" key="7">
    <source>
        <dbReference type="Proteomes" id="UP000277580"/>
    </source>
</evidence>
<comment type="similarity">
    <text evidence="2">Belongs to the THOC7 family.</text>
</comment>
<dbReference type="EMBL" id="ML119160">
    <property type="protein sequence ID" value="RPB08672.1"/>
    <property type="molecule type" value="Genomic_DNA"/>
</dbReference>
<dbReference type="Proteomes" id="UP000277580">
    <property type="component" value="Unassembled WGS sequence"/>
</dbReference>
<dbReference type="InParanoid" id="A0A3N4KH69"/>
<comment type="subcellular location">
    <subcellularLocation>
        <location evidence="1">Nucleus</location>
    </subcellularLocation>
</comment>
<dbReference type="GO" id="GO:0000445">
    <property type="term" value="C:THO complex part of transcription export complex"/>
    <property type="evidence" value="ECO:0007669"/>
    <property type="project" value="InterPro"/>
</dbReference>
<reference evidence="6 7" key="1">
    <citation type="journal article" date="2018" name="Nat. Ecol. Evol.">
        <title>Pezizomycetes genomes reveal the molecular basis of ectomycorrhizal truffle lifestyle.</title>
        <authorList>
            <person name="Murat C."/>
            <person name="Payen T."/>
            <person name="Noel B."/>
            <person name="Kuo A."/>
            <person name="Morin E."/>
            <person name="Chen J."/>
            <person name="Kohler A."/>
            <person name="Krizsan K."/>
            <person name="Balestrini R."/>
            <person name="Da Silva C."/>
            <person name="Montanini B."/>
            <person name="Hainaut M."/>
            <person name="Levati E."/>
            <person name="Barry K.W."/>
            <person name="Belfiori B."/>
            <person name="Cichocki N."/>
            <person name="Clum A."/>
            <person name="Dockter R.B."/>
            <person name="Fauchery L."/>
            <person name="Guy J."/>
            <person name="Iotti M."/>
            <person name="Le Tacon F."/>
            <person name="Lindquist E.A."/>
            <person name="Lipzen A."/>
            <person name="Malagnac F."/>
            <person name="Mello A."/>
            <person name="Molinier V."/>
            <person name="Miyauchi S."/>
            <person name="Poulain J."/>
            <person name="Riccioni C."/>
            <person name="Rubini A."/>
            <person name="Sitrit Y."/>
            <person name="Splivallo R."/>
            <person name="Traeger S."/>
            <person name="Wang M."/>
            <person name="Zifcakova L."/>
            <person name="Wipf D."/>
            <person name="Zambonelli A."/>
            <person name="Paolocci F."/>
            <person name="Nowrousian M."/>
            <person name="Ottonello S."/>
            <person name="Baldrian P."/>
            <person name="Spatafora J.W."/>
            <person name="Henrissat B."/>
            <person name="Nagy L.G."/>
            <person name="Aury J.M."/>
            <person name="Wincker P."/>
            <person name="Grigoriev I.V."/>
            <person name="Bonfante P."/>
            <person name="Martin F.M."/>
        </authorList>
    </citation>
    <scope>NUCLEOTIDE SEQUENCE [LARGE SCALE GENOMIC DNA]</scope>
    <source>
        <strain evidence="6 7">CCBAS932</strain>
    </source>
</reference>
<accession>A0A3N4KH69</accession>
<keyword evidence="4" id="KW-0539">Nucleus</keyword>
<feature type="compositionally biased region" description="Basic and acidic residues" evidence="5">
    <location>
        <begin position="269"/>
        <end position="280"/>
    </location>
</feature>
<dbReference type="AlphaFoldDB" id="A0A3N4KH69"/>
<organism evidence="6 7">
    <name type="scientific">Morchella conica CCBAS932</name>
    <dbReference type="NCBI Taxonomy" id="1392247"/>
    <lineage>
        <taxon>Eukaryota</taxon>
        <taxon>Fungi</taxon>
        <taxon>Dikarya</taxon>
        <taxon>Ascomycota</taxon>
        <taxon>Pezizomycotina</taxon>
        <taxon>Pezizomycetes</taxon>
        <taxon>Pezizales</taxon>
        <taxon>Morchellaceae</taxon>
        <taxon>Morchella</taxon>
    </lineage>
</organism>
<feature type="region of interest" description="Disordered" evidence="5">
    <location>
        <begin position="269"/>
        <end position="323"/>
    </location>
</feature>
<keyword evidence="3" id="KW-0175">Coiled coil</keyword>